<gene>
    <name evidence="2" type="ORF">DFH08DRAFT_802000</name>
</gene>
<keyword evidence="1" id="KW-0732">Signal</keyword>
<organism evidence="2 3">
    <name type="scientific">Mycena albidolilacea</name>
    <dbReference type="NCBI Taxonomy" id="1033008"/>
    <lineage>
        <taxon>Eukaryota</taxon>
        <taxon>Fungi</taxon>
        <taxon>Dikarya</taxon>
        <taxon>Basidiomycota</taxon>
        <taxon>Agaricomycotina</taxon>
        <taxon>Agaricomycetes</taxon>
        <taxon>Agaricomycetidae</taxon>
        <taxon>Agaricales</taxon>
        <taxon>Marasmiineae</taxon>
        <taxon>Mycenaceae</taxon>
        <taxon>Mycena</taxon>
    </lineage>
</organism>
<protein>
    <submittedName>
        <fullName evidence="2">Uncharacterized protein</fullName>
    </submittedName>
</protein>
<name>A0AAD7AGG1_9AGAR</name>
<evidence type="ECO:0000313" key="2">
    <source>
        <dbReference type="EMBL" id="KAJ7358157.1"/>
    </source>
</evidence>
<keyword evidence="3" id="KW-1185">Reference proteome</keyword>
<evidence type="ECO:0000313" key="3">
    <source>
        <dbReference type="Proteomes" id="UP001218218"/>
    </source>
</evidence>
<reference evidence="2" key="1">
    <citation type="submission" date="2023-03" db="EMBL/GenBank/DDBJ databases">
        <title>Massive genome expansion in bonnet fungi (Mycena s.s.) driven by repeated elements and novel gene families across ecological guilds.</title>
        <authorList>
            <consortium name="Lawrence Berkeley National Laboratory"/>
            <person name="Harder C.B."/>
            <person name="Miyauchi S."/>
            <person name="Viragh M."/>
            <person name="Kuo A."/>
            <person name="Thoen E."/>
            <person name="Andreopoulos B."/>
            <person name="Lu D."/>
            <person name="Skrede I."/>
            <person name="Drula E."/>
            <person name="Henrissat B."/>
            <person name="Morin E."/>
            <person name="Kohler A."/>
            <person name="Barry K."/>
            <person name="LaButti K."/>
            <person name="Morin E."/>
            <person name="Salamov A."/>
            <person name="Lipzen A."/>
            <person name="Mereny Z."/>
            <person name="Hegedus B."/>
            <person name="Baldrian P."/>
            <person name="Stursova M."/>
            <person name="Weitz H."/>
            <person name="Taylor A."/>
            <person name="Grigoriev I.V."/>
            <person name="Nagy L.G."/>
            <person name="Martin F."/>
            <person name="Kauserud H."/>
        </authorList>
    </citation>
    <scope>NUCLEOTIDE SEQUENCE</scope>
    <source>
        <strain evidence="2">CBHHK002</strain>
    </source>
</reference>
<accession>A0AAD7AGG1</accession>
<dbReference type="AlphaFoldDB" id="A0AAD7AGG1"/>
<proteinExistence type="predicted"/>
<comment type="caution">
    <text evidence="2">The sequence shown here is derived from an EMBL/GenBank/DDBJ whole genome shotgun (WGS) entry which is preliminary data.</text>
</comment>
<feature type="chain" id="PRO_5041983246" evidence="1">
    <location>
        <begin position="20"/>
        <end position="544"/>
    </location>
</feature>
<evidence type="ECO:0000256" key="1">
    <source>
        <dbReference type="SAM" id="SignalP"/>
    </source>
</evidence>
<sequence>MLQAVLVLQGLYCAGTCSAAGALDTGMERHVLQGRGRHASCCGEFLRVQQQEKEVAVTDEGEGIDAQLSALNKQWQWKDTCFLSNNLDDEACRQGADPSGVNGTMQCDLVLQCRSFPQDGRNLPDGWDKINWDTMLEDLRFKYFLFLAQDCNFQLINRNVSTTAKNPTIGNRYGYFVNHVKYTELIGAHVMEEEMSSCSGFLAPHQRVAYDRVQGTMQIETLPQTMHLLIEQTHIWFKVPNFHLPPHQPPCHSPFLFHKKIGLGTQHTTLRLQPVPISNSNGSHLMGMGPMGTGWVDLSTGTPVGGVEEKLKKEELLWNGEGWRLSGRVLPALLSPWAWRSRSCKVEADLRGLRMHTRHSTGQQMLTRGQGIPLQINLKIHKAKLHYRYVCNTLKWLKGDGMWEWERELHVLENSDVQALNEWVLIKEEEEKCQAVHNFEDTAEEGAKSKDPTEAELVEALRIEWCKAYVRSKHWHKDIVLVEEEMCCTIKYGYWSAREWLRRVAGRAGVVDTKLLEGLNMYTREQEERKMNTSIELTANGKTE</sequence>
<dbReference type="Proteomes" id="UP001218218">
    <property type="component" value="Unassembled WGS sequence"/>
</dbReference>
<feature type="signal peptide" evidence="1">
    <location>
        <begin position="1"/>
        <end position="19"/>
    </location>
</feature>
<dbReference type="EMBL" id="JARIHO010000007">
    <property type="protein sequence ID" value="KAJ7358157.1"/>
    <property type="molecule type" value="Genomic_DNA"/>
</dbReference>